<evidence type="ECO:0000313" key="2">
    <source>
        <dbReference type="EMBL" id="CAH9100328.1"/>
    </source>
</evidence>
<protein>
    <recommendedName>
        <fullName evidence="4">CCHC-type domain-containing protein</fullName>
    </recommendedName>
</protein>
<feature type="compositionally biased region" description="Basic and acidic residues" evidence="1">
    <location>
        <begin position="63"/>
        <end position="76"/>
    </location>
</feature>
<comment type="caution">
    <text evidence="2">The sequence shown here is derived from an EMBL/GenBank/DDBJ whole genome shotgun (WGS) entry which is preliminary data.</text>
</comment>
<dbReference type="AlphaFoldDB" id="A0AAV0DG33"/>
<sequence>MENEHMTTRNDPRGQASVASLGASRAMSRALRGREGGRGGREGCPDGIVTDGHVNAVGNTNAERNDETHIPEMGHEHAPCDEKDYYVNDMKNDFHFDQTVEVQERYKKGWRRKERRRRAGYDRATYQHNMTVSQVHSWRSNQGKEGSSKAPASPVKKKKKSRWHMSWLYSSRPPKCPNYTTRHFGRCNEPPMCFKCGSTGHMKPSFPWRGKGGASRVGEGVVVERSCTEAIAGSVTSVNQDKAQTGVYAMTEANARANPNSVAG</sequence>
<evidence type="ECO:0008006" key="4">
    <source>
        <dbReference type="Google" id="ProtNLM"/>
    </source>
</evidence>
<feature type="compositionally biased region" description="Polar residues" evidence="1">
    <location>
        <begin position="133"/>
        <end position="145"/>
    </location>
</feature>
<dbReference type="Proteomes" id="UP001152523">
    <property type="component" value="Unassembled WGS sequence"/>
</dbReference>
<feature type="region of interest" description="Disordered" evidence="1">
    <location>
        <begin position="1"/>
        <end position="76"/>
    </location>
</feature>
<proteinExistence type="predicted"/>
<dbReference type="EMBL" id="CAMAPF010000108">
    <property type="protein sequence ID" value="CAH9100328.1"/>
    <property type="molecule type" value="Genomic_DNA"/>
</dbReference>
<gene>
    <name evidence="2" type="ORF">CEPIT_LOCUS15249</name>
</gene>
<evidence type="ECO:0000313" key="3">
    <source>
        <dbReference type="Proteomes" id="UP001152523"/>
    </source>
</evidence>
<accession>A0AAV0DG33</accession>
<organism evidence="2 3">
    <name type="scientific">Cuscuta epithymum</name>
    <dbReference type="NCBI Taxonomy" id="186058"/>
    <lineage>
        <taxon>Eukaryota</taxon>
        <taxon>Viridiplantae</taxon>
        <taxon>Streptophyta</taxon>
        <taxon>Embryophyta</taxon>
        <taxon>Tracheophyta</taxon>
        <taxon>Spermatophyta</taxon>
        <taxon>Magnoliopsida</taxon>
        <taxon>eudicotyledons</taxon>
        <taxon>Gunneridae</taxon>
        <taxon>Pentapetalae</taxon>
        <taxon>asterids</taxon>
        <taxon>lamiids</taxon>
        <taxon>Solanales</taxon>
        <taxon>Convolvulaceae</taxon>
        <taxon>Cuscuteae</taxon>
        <taxon>Cuscuta</taxon>
        <taxon>Cuscuta subgen. Cuscuta</taxon>
    </lineage>
</organism>
<name>A0AAV0DG33_9ASTE</name>
<evidence type="ECO:0000256" key="1">
    <source>
        <dbReference type="SAM" id="MobiDB-lite"/>
    </source>
</evidence>
<keyword evidence="3" id="KW-1185">Reference proteome</keyword>
<feature type="compositionally biased region" description="Basic and acidic residues" evidence="1">
    <location>
        <begin position="1"/>
        <end position="12"/>
    </location>
</feature>
<reference evidence="2" key="1">
    <citation type="submission" date="2022-07" db="EMBL/GenBank/DDBJ databases">
        <authorList>
            <person name="Macas J."/>
            <person name="Novak P."/>
            <person name="Neumann P."/>
        </authorList>
    </citation>
    <scope>NUCLEOTIDE SEQUENCE</scope>
</reference>
<feature type="region of interest" description="Disordered" evidence="1">
    <location>
        <begin position="133"/>
        <end position="159"/>
    </location>
</feature>
<feature type="compositionally biased region" description="Basic and acidic residues" evidence="1">
    <location>
        <begin position="32"/>
        <end position="44"/>
    </location>
</feature>